<evidence type="ECO:0000256" key="6">
    <source>
        <dbReference type="ARBA" id="ARBA00022968"/>
    </source>
</evidence>
<name>A0A5S9QTB1_9GAMM</name>
<keyword evidence="6" id="KW-0735">Signal-anchor</keyword>
<protein>
    <recommendedName>
        <fullName evidence="4">Cytochrome c oxidase assembly protein CtaG</fullName>
    </recommendedName>
</protein>
<dbReference type="NCBIfam" id="NF003465">
    <property type="entry name" value="PRK05089.1"/>
    <property type="match status" value="1"/>
</dbReference>
<keyword evidence="7 10" id="KW-1133">Transmembrane helix</keyword>
<dbReference type="Gene3D" id="2.60.370.10">
    <property type="entry name" value="Ctag/Cox11"/>
    <property type="match status" value="1"/>
</dbReference>
<evidence type="ECO:0000256" key="8">
    <source>
        <dbReference type="ARBA" id="ARBA00023008"/>
    </source>
</evidence>
<evidence type="ECO:0000256" key="7">
    <source>
        <dbReference type="ARBA" id="ARBA00022989"/>
    </source>
</evidence>
<evidence type="ECO:0000256" key="1">
    <source>
        <dbReference type="ARBA" id="ARBA00004007"/>
    </source>
</evidence>
<accession>A0A5S9QTB1</accession>
<dbReference type="SUPFAM" id="SSF110111">
    <property type="entry name" value="Ctag/Cox11"/>
    <property type="match status" value="1"/>
</dbReference>
<gene>
    <name evidence="11" type="primary">ctaG_2</name>
    <name evidence="11" type="ORF">DPBNPPHM_02684</name>
</gene>
<evidence type="ECO:0000256" key="5">
    <source>
        <dbReference type="ARBA" id="ARBA00022692"/>
    </source>
</evidence>
<evidence type="ECO:0000256" key="9">
    <source>
        <dbReference type="ARBA" id="ARBA00023136"/>
    </source>
</evidence>
<comment type="similarity">
    <text evidence="3">Belongs to the COX11/CtaG family.</text>
</comment>
<dbReference type="AlphaFoldDB" id="A0A5S9QTB1"/>
<keyword evidence="5 10" id="KW-0812">Transmembrane</keyword>
<dbReference type="InterPro" id="IPR007533">
    <property type="entry name" value="Cyt_c_oxidase_assmbl_CtaG"/>
</dbReference>
<evidence type="ECO:0000256" key="3">
    <source>
        <dbReference type="ARBA" id="ARBA00009620"/>
    </source>
</evidence>
<dbReference type="InterPro" id="IPR023471">
    <property type="entry name" value="CtaG/Cox11_dom_sf"/>
</dbReference>
<evidence type="ECO:0000313" key="11">
    <source>
        <dbReference type="EMBL" id="CAA0121090.1"/>
    </source>
</evidence>
<dbReference type="OrthoDB" id="9804841at2"/>
<evidence type="ECO:0000256" key="4">
    <source>
        <dbReference type="ARBA" id="ARBA00015384"/>
    </source>
</evidence>
<keyword evidence="9 10" id="KW-0472">Membrane</keyword>
<dbReference type="PANTHER" id="PTHR21320">
    <property type="entry name" value="CYTOCHROME C OXIDASE ASSEMBLY PROTEIN COX11-RELATED"/>
    <property type="match status" value="1"/>
</dbReference>
<evidence type="ECO:0000256" key="2">
    <source>
        <dbReference type="ARBA" id="ARBA00004382"/>
    </source>
</evidence>
<proteinExistence type="inferred from homology"/>
<comment type="function">
    <text evidence="1">Exerts its effect at some terminal stage of cytochrome c oxidase synthesis, probably by being involved in the insertion of the copper B into subunit I.</text>
</comment>
<organism evidence="11 12">
    <name type="scientific">BD1-7 clade bacterium</name>
    <dbReference type="NCBI Taxonomy" id="2029982"/>
    <lineage>
        <taxon>Bacteria</taxon>
        <taxon>Pseudomonadati</taxon>
        <taxon>Pseudomonadota</taxon>
        <taxon>Gammaproteobacteria</taxon>
        <taxon>Cellvibrionales</taxon>
        <taxon>Spongiibacteraceae</taxon>
        <taxon>BD1-7 clade</taxon>
    </lineage>
</organism>
<comment type="subcellular location">
    <subcellularLocation>
        <location evidence="2">Cell inner membrane</location>
        <topology evidence="2">Single-pass type II membrane protein</topology>
        <orientation evidence="2">Periplasmic side</orientation>
    </subcellularLocation>
</comment>
<feature type="transmembrane region" description="Helical" evidence="10">
    <location>
        <begin position="14"/>
        <end position="36"/>
    </location>
</feature>
<dbReference type="Pfam" id="PF04442">
    <property type="entry name" value="CtaG_Cox11"/>
    <property type="match status" value="1"/>
</dbReference>
<evidence type="ECO:0000256" key="10">
    <source>
        <dbReference type="SAM" id="Phobius"/>
    </source>
</evidence>
<evidence type="ECO:0000313" key="12">
    <source>
        <dbReference type="Proteomes" id="UP000434580"/>
    </source>
</evidence>
<sequence>MEQTTTIEKRKSRVLAWLLLGVVFMFAFAFALVPLYDTLCQALGINGKIADGPQQMQSSSGVAVNPVNLQMVVTNNGIDWTFFTKQPSMSVEPGKEYHIDFHATNHGDQSQTIQAIANVTPTELAQYVIKMECFCFTEQTLGAGESAVLPLVLSISPDIPEAYSTLTLSYTLYER</sequence>
<dbReference type="Proteomes" id="UP000434580">
    <property type="component" value="Unassembled WGS sequence"/>
</dbReference>
<dbReference type="EMBL" id="CACSII010000021">
    <property type="protein sequence ID" value="CAA0121090.1"/>
    <property type="molecule type" value="Genomic_DNA"/>
</dbReference>
<keyword evidence="8" id="KW-0186">Copper</keyword>
<reference evidence="11 12" key="1">
    <citation type="submission" date="2019-11" db="EMBL/GenBank/DDBJ databases">
        <authorList>
            <person name="Holert J."/>
        </authorList>
    </citation>
    <scope>NUCLEOTIDE SEQUENCE [LARGE SCALE GENOMIC DNA]</scope>
    <source>
        <strain evidence="11">BC5_2</strain>
    </source>
</reference>
<dbReference type="GO" id="GO:0005507">
    <property type="term" value="F:copper ion binding"/>
    <property type="evidence" value="ECO:0007669"/>
    <property type="project" value="InterPro"/>
</dbReference>
<dbReference type="PANTHER" id="PTHR21320:SF3">
    <property type="entry name" value="CYTOCHROME C OXIDASE ASSEMBLY PROTEIN COX11, MITOCHONDRIAL-RELATED"/>
    <property type="match status" value="1"/>
</dbReference>
<dbReference type="GO" id="GO:0005886">
    <property type="term" value="C:plasma membrane"/>
    <property type="evidence" value="ECO:0007669"/>
    <property type="project" value="UniProtKB-SubCell"/>
</dbReference>